<sequence>MTWGMQRKRRMPFYVCIGGFKRVSRKEGWRSPFYEDLPNDHFRKEPTSTPSEINEKSFLEGGLAVTVLWGLTKRSFRKEPTSTPSEINEKVEG</sequence>
<dbReference type="EMBL" id="BPLR01006093">
    <property type="protein sequence ID" value="GIY07356.1"/>
    <property type="molecule type" value="Genomic_DNA"/>
</dbReference>
<evidence type="ECO:0000313" key="1">
    <source>
        <dbReference type="EMBL" id="GIY07356.1"/>
    </source>
</evidence>
<proteinExistence type="predicted"/>
<gene>
    <name evidence="1" type="ORF">CEXT_565741</name>
</gene>
<organism evidence="1 2">
    <name type="scientific">Caerostris extrusa</name>
    <name type="common">Bark spider</name>
    <name type="synonym">Caerostris bankana</name>
    <dbReference type="NCBI Taxonomy" id="172846"/>
    <lineage>
        <taxon>Eukaryota</taxon>
        <taxon>Metazoa</taxon>
        <taxon>Ecdysozoa</taxon>
        <taxon>Arthropoda</taxon>
        <taxon>Chelicerata</taxon>
        <taxon>Arachnida</taxon>
        <taxon>Araneae</taxon>
        <taxon>Araneomorphae</taxon>
        <taxon>Entelegynae</taxon>
        <taxon>Araneoidea</taxon>
        <taxon>Araneidae</taxon>
        <taxon>Caerostris</taxon>
    </lineage>
</organism>
<keyword evidence="2" id="KW-1185">Reference proteome</keyword>
<reference evidence="1 2" key="1">
    <citation type="submission" date="2021-06" db="EMBL/GenBank/DDBJ databases">
        <title>Caerostris extrusa draft genome.</title>
        <authorList>
            <person name="Kono N."/>
            <person name="Arakawa K."/>
        </authorList>
    </citation>
    <scope>NUCLEOTIDE SEQUENCE [LARGE SCALE GENOMIC DNA]</scope>
</reference>
<comment type="caution">
    <text evidence="1">The sequence shown here is derived from an EMBL/GenBank/DDBJ whole genome shotgun (WGS) entry which is preliminary data.</text>
</comment>
<name>A0AAV4QG69_CAEEX</name>
<dbReference type="AlphaFoldDB" id="A0AAV4QG69"/>
<accession>A0AAV4QG69</accession>
<evidence type="ECO:0000313" key="2">
    <source>
        <dbReference type="Proteomes" id="UP001054945"/>
    </source>
</evidence>
<dbReference type="Proteomes" id="UP001054945">
    <property type="component" value="Unassembled WGS sequence"/>
</dbReference>
<protein>
    <submittedName>
        <fullName evidence="1">Uncharacterized protein</fullName>
    </submittedName>
</protein>